<protein>
    <submittedName>
        <fullName evidence="2">Uncharacterized protein</fullName>
    </submittedName>
</protein>
<name>Q0W1L0_METAR</name>
<dbReference type="EMBL" id="AM114193">
    <property type="protein sequence ID" value="CAJ37733.1"/>
    <property type="molecule type" value="Genomic_DNA"/>
</dbReference>
<evidence type="ECO:0000313" key="3">
    <source>
        <dbReference type="Proteomes" id="UP000000663"/>
    </source>
</evidence>
<dbReference type="eggNOG" id="arCOG11654">
    <property type="taxonomic scope" value="Archaea"/>
</dbReference>
<dbReference type="KEGG" id="rci:RCIX2689"/>
<feature type="region of interest" description="Disordered" evidence="1">
    <location>
        <begin position="85"/>
        <end position="106"/>
    </location>
</feature>
<dbReference type="GeneID" id="5145459"/>
<sequence length="106" mass="12228">MVTRKPAEPGLKQKITRPITSKLTEDTRSLSPFRTASDLMKEEKSCSENERRLQRWAELMIRDRKLAPGWKEDRDAMATVRWISDRNAAMPEAVKPKKSKARSGED</sequence>
<accession>Q0W1L0</accession>
<dbReference type="STRING" id="351160.RCIX2689"/>
<organism evidence="2 3">
    <name type="scientific">Methanocella arvoryzae (strain DSM 22066 / NBRC 105507 / MRE50)</name>
    <dbReference type="NCBI Taxonomy" id="351160"/>
    <lineage>
        <taxon>Archaea</taxon>
        <taxon>Methanobacteriati</taxon>
        <taxon>Methanobacteriota</taxon>
        <taxon>Stenosarchaea group</taxon>
        <taxon>Methanomicrobia</taxon>
        <taxon>Methanocellales</taxon>
        <taxon>Methanocellaceae</taxon>
        <taxon>Methanocella</taxon>
    </lineage>
</organism>
<dbReference type="RefSeq" id="WP_012034853.1">
    <property type="nucleotide sequence ID" value="NC_009464.1"/>
</dbReference>
<feature type="region of interest" description="Disordered" evidence="1">
    <location>
        <begin position="1"/>
        <end position="26"/>
    </location>
</feature>
<keyword evidence="3" id="KW-1185">Reference proteome</keyword>
<evidence type="ECO:0000256" key="1">
    <source>
        <dbReference type="SAM" id="MobiDB-lite"/>
    </source>
</evidence>
<dbReference type="AlphaFoldDB" id="Q0W1L0"/>
<feature type="compositionally biased region" description="Basic residues" evidence="1">
    <location>
        <begin position="96"/>
        <end position="106"/>
    </location>
</feature>
<gene>
    <name evidence="2" type="ORF">RCIX2689</name>
</gene>
<dbReference type="Proteomes" id="UP000000663">
    <property type="component" value="Chromosome"/>
</dbReference>
<evidence type="ECO:0000313" key="2">
    <source>
        <dbReference type="EMBL" id="CAJ37733.1"/>
    </source>
</evidence>
<proteinExistence type="predicted"/>
<reference evidence="2 3" key="1">
    <citation type="journal article" date="2006" name="Science">
        <title>Genome of rice cluster I archaea -- the key methane producers in the rice rhizosphere.</title>
        <authorList>
            <person name="Erkel C."/>
            <person name="Kube M."/>
            <person name="Reinhardt R."/>
            <person name="Liesack W."/>
        </authorList>
    </citation>
    <scope>NUCLEOTIDE SEQUENCE [LARGE SCALE GENOMIC DNA]</scope>
    <source>
        <strain evidence="3">DSM 22066 / NBRC 105507 / MRE50</strain>
    </source>
</reference>